<evidence type="ECO:0000259" key="7">
    <source>
        <dbReference type="PROSITE" id="PS51900"/>
    </source>
</evidence>
<evidence type="ECO:0000259" key="6">
    <source>
        <dbReference type="PROSITE" id="PS51898"/>
    </source>
</evidence>
<dbReference type="InterPro" id="IPR002104">
    <property type="entry name" value="Integrase_catalytic"/>
</dbReference>
<dbReference type="PROSITE" id="PS51900">
    <property type="entry name" value="CB"/>
    <property type="match status" value="1"/>
</dbReference>
<accession>A0ABV2SCF6</accession>
<name>A0ABV2SCF6_9GAMM</name>
<dbReference type="Gene3D" id="1.10.150.130">
    <property type="match status" value="1"/>
</dbReference>
<dbReference type="RefSeq" id="WP_354011678.1">
    <property type="nucleotide sequence ID" value="NZ_JBEWTA010000003.1"/>
</dbReference>
<proteinExistence type="inferred from homology"/>
<dbReference type="InterPro" id="IPR050090">
    <property type="entry name" value="Tyrosine_recombinase_XerCD"/>
</dbReference>
<keyword evidence="3 5" id="KW-0238">DNA-binding</keyword>
<dbReference type="InterPro" id="IPR011010">
    <property type="entry name" value="DNA_brk_join_enz"/>
</dbReference>
<dbReference type="SUPFAM" id="SSF56349">
    <property type="entry name" value="DNA breaking-rejoining enzymes"/>
    <property type="match status" value="1"/>
</dbReference>
<evidence type="ECO:0000313" key="8">
    <source>
        <dbReference type="EMBL" id="MET4754876.1"/>
    </source>
</evidence>
<feature type="domain" description="Tyr recombinase" evidence="6">
    <location>
        <begin position="171"/>
        <end position="386"/>
    </location>
</feature>
<dbReference type="EMBL" id="JBEWTB010000001">
    <property type="protein sequence ID" value="MET4754876.1"/>
    <property type="molecule type" value="Genomic_DNA"/>
</dbReference>
<evidence type="ECO:0000256" key="5">
    <source>
        <dbReference type="PROSITE-ProRule" id="PRU01248"/>
    </source>
</evidence>
<dbReference type="PANTHER" id="PTHR30349:SF64">
    <property type="entry name" value="PROPHAGE INTEGRASE INTD-RELATED"/>
    <property type="match status" value="1"/>
</dbReference>
<feature type="domain" description="Core-binding (CB)" evidence="7">
    <location>
        <begin position="26"/>
        <end position="144"/>
    </location>
</feature>
<organism evidence="8 9">
    <name type="scientific">Endozoicomonas lisbonensis</name>
    <dbReference type="NCBI Taxonomy" id="3120522"/>
    <lineage>
        <taxon>Bacteria</taxon>
        <taxon>Pseudomonadati</taxon>
        <taxon>Pseudomonadota</taxon>
        <taxon>Gammaproteobacteria</taxon>
        <taxon>Oceanospirillales</taxon>
        <taxon>Endozoicomonadaceae</taxon>
        <taxon>Endozoicomonas</taxon>
    </lineage>
</organism>
<dbReference type="InterPro" id="IPR013762">
    <property type="entry name" value="Integrase-like_cat_sf"/>
</dbReference>
<comment type="similarity">
    <text evidence="1">Belongs to the 'phage' integrase family.</text>
</comment>
<dbReference type="InterPro" id="IPR010998">
    <property type="entry name" value="Integrase_recombinase_N"/>
</dbReference>
<keyword evidence="9" id="KW-1185">Reference proteome</keyword>
<dbReference type="InterPro" id="IPR044068">
    <property type="entry name" value="CB"/>
</dbReference>
<evidence type="ECO:0000256" key="1">
    <source>
        <dbReference type="ARBA" id="ARBA00008857"/>
    </source>
</evidence>
<gene>
    <name evidence="8" type="ORF">V5J35_000068</name>
</gene>
<protein>
    <submittedName>
        <fullName evidence="8">Site-specific recombinase XerD</fullName>
    </submittedName>
</protein>
<evidence type="ECO:0000256" key="3">
    <source>
        <dbReference type="ARBA" id="ARBA00023125"/>
    </source>
</evidence>
<reference evidence="8 9" key="1">
    <citation type="submission" date="2024-06" db="EMBL/GenBank/DDBJ databases">
        <title>Genomic Encyclopedia of Type Strains, Phase V (KMG-V): Genome sequencing to study the core and pangenomes of soil and plant-associated prokaryotes.</title>
        <authorList>
            <person name="Whitman W."/>
        </authorList>
    </citation>
    <scope>NUCLEOTIDE SEQUENCE [LARGE SCALE GENOMIC DNA]</scope>
    <source>
        <strain evidence="8 9">NE40</strain>
    </source>
</reference>
<comment type="caution">
    <text evidence="8">The sequence shown here is derived from an EMBL/GenBank/DDBJ whole genome shotgun (WGS) entry which is preliminary data.</text>
</comment>
<dbReference type="PROSITE" id="PS51898">
    <property type="entry name" value="TYR_RECOMBINASE"/>
    <property type="match status" value="1"/>
</dbReference>
<evidence type="ECO:0000313" key="9">
    <source>
        <dbReference type="Proteomes" id="UP001549366"/>
    </source>
</evidence>
<dbReference type="Pfam" id="PF00589">
    <property type="entry name" value="Phage_integrase"/>
    <property type="match status" value="1"/>
</dbReference>
<sequence length="396" mass="44858">MNRQELIPTSPLEHHDAPSPALIDARTDQQAVQAFLDQQTTSGSARFAPTTRSNYEKEFRRLLWYTASLNKSFSQLNLEDARGFVAMLNHPPLSMVGLSKRPYGAPDWKPFVVKKNWAEGDPVLSPASIHLSITTIKGLFNWLQSVGYVSLNPFVMMKTSHQERRLDDFKRKSRALLIQDIRHIFQTLAQDEQRHQGNEQGTRKVQREKWLFHAYLYSGLRLSELIRNNTSSLQSMTIANKALWKMNVIGKGGKPAELPVPKPFMEALYQYRVSLGKPPAPSPLVPEPFFFSLSGKKPLTSRASLHDIFKGMMERVALTLETQGKLTDAARIRASSVHWLRHSFVTIGVELTNDVAAMSELARHSDIKTTMGYNHQQLSRLADTVESISRHIEDSV</sequence>
<dbReference type="CDD" id="cd00397">
    <property type="entry name" value="DNA_BRE_C"/>
    <property type="match status" value="1"/>
</dbReference>
<evidence type="ECO:0000256" key="2">
    <source>
        <dbReference type="ARBA" id="ARBA00022908"/>
    </source>
</evidence>
<keyword evidence="2" id="KW-0229">DNA integration</keyword>
<dbReference type="Proteomes" id="UP001549366">
    <property type="component" value="Unassembled WGS sequence"/>
</dbReference>
<evidence type="ECO:0000256" key="4">
    <source>
        <dbReference type="ARBA" id="ARBA00023172"/>
    </source>
</evidence>
<dbReference type="Gene3D" id="1.10.443.10">
    <property type="entry name" value="Intergrase catalytic core"/>
    <property type="match status" value="1"/>
</dbReference>
<dbReference type="PANTHER" id="PTHR30349">
    <property type="entry name" value="PHAGE INTEGRASE-RELATED"/>
    <property type="match status" value="1"/>
</dbReference>
<keyword evidence="4" id="KW-0233">DNA recombination</keyword>